<protein>
    <submittedName>
        <fullName evidence="2">Uncharacterized protein</fullName>
    </submittedName>
</protein>
<evidence type="ECO:0000256" key="1">
    <source>
        <dbReference type="SAM" id="Coils"/>
    </source>
</evidence>
<feature type="coiled-coil region" evidence="1">
    <location>
        <begin position="103"/>
        <end position="130"/>
    </location>
</feature>
<name>A0ABP1RKH5_9HEXA</name>
<keyword evidence="3" id="KW-1185">Reference proteome</keyword>
<evidence type="ECO:0000313" key="2">
    <source>
        <dbReference type="EMBL" id="CAL8129528.1"/>
    </source>
</evidence>
<gene>
    <name evidence="2" type="ORF">ODALV1_LOCUS23252</name>
</gene>
<evidence type="ECO:0000313" key="3">
    <source>
        <dbReference type="Proteomes" id="UP001642540"/>
    </source>
</evidence>
<proteinExistence type="predicted"/>
<sequence length="159" mass="18324">MFITGGGSTYLNYPGIITHHHIHNLHHHMENWNGGGGSISTSNAELIVFHQHRASDGNAPNNNNNYCDDIHYTSPKDEEDYQSWVFRQAYSVFQSEWLHRMSKEQLIYTNKLLEHRVESLETKLNEILKGELEEKKVGMGAADLRVEVNTNVQMSIFLR</sequence>
<reference evidence="2 3" key="1">
    <citation type="submission" date="2024-08" db="EMBL/GenBank/DDBJ databases">
        <authorList>
            <person name="Cucini C."/>
            <person name="Frati F."/>
        </authorList>
    </citation>
    <scope>NUCLEOTIDE SEQUENCE [LARGE SCALE GENOMIC DNA]</scope>
</reference>
<dbReference type="Gene3D" id="6.10.250.2910">
    <property type="match status" value="1"/>
</dbReference>
<organism evidence="2 3">
    <name type="scientific">Orchesella dallaii</name>
    <dbReference type="NCBI Taxonomy" id="48710"/>
    <lineage>
        <taxon>Eukaryota</taxon>
        <taxon>Metazoa</taxon>
        <taxon>Ecdysozoa</taxon>
        <taxon>Arthropoda</taxon>
        <taxon>Hexapoda</taxon>
        <taxon>Collembola</taxon>
        <taxon>Entomobryomorpha</taxon>
        <taxon>Entomobryoidea</taxon>
        <taxon>Orchesellidae</taxon>
        <taxon>Orchesellinae</taxon>
        <taxon>Orchesella</taxon>
    </lineage>
</organism>
<keyword evidence="1" id="KW-0175">Coiled coil</keyword>
<dbReference type="Proteomes" id="UP001642540">
    <property type="component" value="Unassembled WGS sequence"/>
</dbReference>
<dbReference type="EMBL" id="CAXLJM020000078">
    <property type="protein sequence ID" value="CAL8129528.1"/>
    <property type="molecule type" value="Genomic_DNA"/>
</dbReference>
<accession>A0ABP1RKH5</accession>
<comment type="caution">
    <text evidence="2">The sequence shown here is derived from an EMBL/GenBank/DDBJ whole genome shotgun (WGS) entry which is preliminary data.</text>
</comment>